<evidence type="ECO:0000313" key="3">
    <source>
        <dbReference type="Proteomes" id="UP000305067"/>
    </source>
</evidence>
<reference evidence="2 3" key="1">
    <citation type="journal article" date="2019" name="Nat. Ecol. Evol.">
        <title>Megaphylogeny resolves global patterns of mushroom evolution.</title>
        <authorList>
            <person name="Varga T."/>
            <person name="Krizsan K."/>
            <person name="Foldi C."/>
            <person name="Dima B."/>
            <person name="Sanchez-Garcia M."/>
            <person name="Sanchez-Ramirez S."/>
            <person name="Szollosi G.J."/>
            <person name="Szarkandi J.G."/>
            <person name="Papp V."/>
            <person name="Albert L."/>
            <person name="Andreopoulos W."/>
            <person name="Angelini C."/>
            <person name="Antonin V."/>
            <person name="Barry K.W."/>
            <person name="Bougher N.L."/>
            <person name="Buchanan P."/>
            <person name="Buyck B."/>
            <person name="Bense V."/>
            <person name="Catcheside P."/>
            <person name="Chovatia M."/>
            <person name="Cooper J."/>
            <person name="Damon W."/>
            <person name="Desjardin D."/>
            <person name="Finy P."/>
            <person name="Geml J."/>
            <person name="Haridas S."/>
            <person name="Hughes K."/>
            <person name="Justo A."/>
            <person name="Karasinski D."/>
            <person name="Kautmanova I."/>
            <person name="Kiss B."/>
            <person name="Kocsube S."/>
            <person name="Kotiranta H."/>
            <person name="LaButti K.M."/>
            <person name="Lechner B.E."/>
            <person name="Liimatainen K."/>
            <person name="Lipzen A."/>
            <person name="Lukacs Z."/>
            <person name="Mihaltcheva S."/>
            <person name="Morgado L.N."/>
            <person name="Niskanen T."/>
            <person name="Noordeloos M.E."/>
            <person name="Ohm R.A."/>
            <person name="Ortiz-Santana B."/>
            <person name="Ovrebo C."/>
            <person name="Racz N."/>
            <person name="Riley R."/>
            <person name="Savchenko A."/>
            <person name="Shiryaev A."/>
            <person name="Soop K."/>
            <person name="Spirin V."/>
            <person name="Szebenyi C."/>
            <person name="Tomsovsky M."/>
            <person name="Tulloss R.E."/>
            <person name="Uehling J."/>
            <person name="Grigoriev I.V."/>
            <person name="Vagvolgyi C."/>
            <person name="Papp T."/>
            <person name="Martin F.M."/>
            <person name="Miettinen O."/>
            <person name="Hibbett D.S."/>
            <person name="Nagy L.G."/>
        </authorList>
    </citation>
    <scope>NUCLEOTIDE SEQUENCE [LARGE SCALE GENOMIC DNA]</scope>
    <source>
        <strain evidence="2 3">CBS 309.79</strain>
    </source>
</reference>
<accession>A0A5C3QPI3</accession>
<sequence length="81" mass="8870">MQPLYKSFYALIPLALLSIHLSGSFVSSAPAPAPGPFQHEATVVDLVGRNTTVPPPETYALKFLREYTTKITICPIQKRGI</sequence>
<dbReference type="AlphaFoldDB" id="A0A5C3QPI3"/>
<proteinExistence type="predicted"/>
<feature type="signal peptide" evidence="1">
    <location>
        <begin position="1"/>
        <end position="24"/>
    </location>
</feature>
<evidence type="ECO:0000256" key="1">
    <source>
        <dbReference type="SAM" id="SignalP"/>
    </source>
</evidence>
<organism evidence="2 3">
    <name type="scientific">Pterulicium gracile</name>
    <dbReference type="NCBI Taxonomy" id="1884261"/>
    <lineage>
        <taxon>Eukaryota</taxon>
        <taxon>Fungi</taxon>
        <taxon>Dikarya</taxon>
        <taxon>Basidiomycota</taxon>
        <taxon>Agaricomycotina</taxon>
        <taxon>Agaricomycetes</taxon>
        <taxon>Agaricomycetidae</taxon>
        <taxon>Agaricales</taxon>
        <taxon>Pleurotineae</taxon>
        <taxon>Pterulaceae</taxon>
        <taxon>Pterulicium</taxon>
    </lineage>
</organism>
<gene>
    <name evidence="2" type="ORF">BDV98DRAFT_563958</name>
</gene>
<keyword evidence="1" id="KW-0732">Signal</keyword>
<name>A0A5C3QPI3_9AGAR</name>
<evidence type="ECO:0000313" key="2">
    <source>
        <dbReference type="EMBL" id="TFL03278.1"/>
    </source>
</evidence>
<protein>
    <submittedName>
        <fullName evidence="2">Uncharacterized protein</fullName>
    </submittedName>
</protein>
<keyword evidence="3" id="KW-1185">Reference proteome</keyword>
<feature type="chain" id="PRO_5023121331" evidence="1">
    <location>
        <begin position="25"/>
        <end position="81"/>
    </location>
</feature>
<dbReference type="Proteomes" id="UP000305067">
    <property type="component" value="Unassembled WGS sequence"/>
</dbReference>
<dbReference type="EMBL" id="ML178820">
    <property type="protein sequence ID" value="TFL03278.1"/>
    <property type="molecule type" value="Genomic_DNA"/>
</dbReference>